<keyword evidence="1 9" id="KW-0808">Transferase</keyword>
<sequence length="310" mass="30857">MAGKVVVLGSVNIDLLVSTPRLPCAGETVSGTSLTRQLGGKGANQAVGAARAGAHCILLGAVGKDEDGDSMLAALNSYGVDTGRIRATSSATGCAVVATSPQDNQIIHIAGANSDVDAILAADVDLGPEDVCLAQMETPIPATATLFQRARAARACTILNAAPASTAALDLLPLCDILIVNESELALLAGSDAGSMLDDQSLLSSRSLLGLQSGQTLFVTLGADGLAIIGQDAIQRIAGRSATVVDTTGAGDCFCGYLAAGLARSDPTDQAAIEANAAASIAVQSFGAAASIPNRATVLQSLGNSPALTC</sequence>
<gene>
    <name evidence="9" type="primary">rbsK</name>
    <name evidence="11" type="ORF">BV98_000171</name>
</gene>
<evidence type="ECO:0000256" key="8">
    <source>
        <dbReference type="ARBA" id="ARBA00023277"/>
    </source>
</evidence>
<comment type="subcellular location">
    <subcellularLocation>
        <location evidence="9">Cytoplasm</location>
    </subcellularLocation>
</comment>
<evidence type="ECO:0000256" key="5">
    <source>
        <dbReference type="ARBA" id="ARBA00022840"/>
    </source>
</evidence>
<dbReference type="RefSeq" id="WP_037461697.1">
    <property type="nucleotide sequence ID" value="NZ_BCZD01000001.1"/>
</dbReference>
<dbReference type="Gene3D" id="3.40.1190.20">
    <property type="match status" value="1"/>
</dbReference>
<feature type="binding site" evidence="9">
    <location>
        <begin position="220"/>
        <end position="225"/>
    </location>
    <ligand>
        <name>ATP</name>
        <dbReference type="ChEBI" id="CHEBI:30616"/>
    </ligand>
</feature>
<dbReference type="Proteomes" id="UP000024284">
    <property type="component" value="Unassembled WGS sequence"/>
</dbReference>
<keyword evidence="2 9" id="KW-0479">Metal-binding</keyword>
<feature type="binding site" evidence="9">
    <location>
        <begin position="40"/>
        <end position="44"/>
    </location>
    <ligand>
        <name>substrate</name>
    </ligand>
</feature>
<feature type="binding site" evidence="9">
    <location>
        <position position="287"/>
    </location>
    <ligand>
        <name>K(+)</name>
        <dbReference type="ChEBI" id="CHEBI:29103"/>
    </ligand>
</feature>
<evidence type="ECO:0000256" key="4">
    <source>
        <dbReference type="ARBA" id="ARBA00022777"/>
    </source>
</evidence>
<reference evidence="11" key="1">
    <citation type="submission" date="2014-08" db="EMBL/GenBank/DDBJ databases">
        <title>Draft genome sequences of Sphingobium herbicidovorans.</title>
        <authorList>
            <person name="Gan H.M."/>
            <person name="Gan H.Y."/>
            <person name="Savka M.A."/>
        </authorList>
    </citation>
    <scope>NUCLEOTIDE SEQUENCE [LARGE SCALE GENOMIC DNA]</scope>
    <source>
        <strain evidence="11">NBRC 16415</strain>
    </source>
</reference>
<evidence type="ECO:0000256" key="2">
    <source>
        <dbReference type="ARBA" id="ARBA00022723"/>
    </source>
</evidence>
<name>A0A086PEV2_SPHHM</name>
<dbReference type="InterPro" id="IPR011611">
    <property type="entry name" value="PfkB_dom"/>
</dbReference>
<evidence type="ECO:0000256" key="9">
    <source>
        <dbReference type="HAMAP-Rule" id="MF_01987"/>
    </source>
</evidence>
<dbReference type="EMBL" id="JFZA02000001">
    <property type="protein sequence ID" value="KFG91920.1"/>
    <property type="molecule type" value="Genomic_DNA"/>
</dbReference>
<dbReference type="GO" id="GO:0046872">
    <property type="term" value="F:metal ion binding"/>
    <property type="evidence" value="ECO:0007669"/>
    <property type="project" value="UniProtKB-KW"/>
</dbReference>
<evidence type="ECO:0000259" key="10">
    <source>
        <dbReference type="Pfam" id="PF00294"/>
    </source>
</evidence>
<feature type="binding site" evidence="9">
    <location>
        <position position="282"/>
    </location>
    <ligand>
        <name>K(+)</name>
        <dbReference type="ChEBI" id="CHEBI:29103"/>
    </ligand>
</feature>
<accession>A0A086PEV2</accession>
<keyword evidence="3 9" id="KW-0547">Nucleotide-binding</keyword>
<feature type="binding site" evidence="9">
    <location>
        <position position="276"/>
    </location>
    <ligand>
        <name>ATP</name>
        <dbReference type="ChEBI" id="CHEBI:30616"/>
    </ligand>
</feature>
<dbReference type="PATRIC" id="fig|1219045.3.peg.171"/>
<evidence type="ECO:0000256" key="1">
    <source>
        <dbReference type="ARBA" id="ARBA00022679"/>
    </source>
</evidence>
<comment type="catalytic activity">
    <reaction evidence="9">
        <text>D-ribose + ATP = D-ribose 5-phosphate + ADP + H(+)</text>
        <dbReference type="Rhea" id="RHEA:13697"/>
        <dbReference type="ChEBI" id="CHEBI:15378"/>
        <dbReference type="ChEBI" id="CHEBI:30616"/>
        <dbReference type="ChEBI" id="CHEBI:47013"/>
        <dbReference type="ChEBI" id="CHEBI:78346"/>
        <dbReference type="ChEBI" id="CHEBI:456216"/>
        <dbReference type="EC" id="2.7.1.15"/>
    </reaction>
</comment>
<dbReference type="SUPFAM" id="SSF53613">
    <property type="entry name" value="Ribokinase-like"/>
    <property type="match status" value="1"/>
</dbReference>
<dbReference type="UniPathway" id="UPA00916">
    <property type="reaction ID" value="UER00889"/>
</dbReference>
<keyword evidence="6 9" id="KW-0460">Magnesium</keyword>
<evidence type="ECO:0000256" key="7">
    <source>
        <dbReference type="ARBA" id="ARBA00022958"/>
    </source>
</evidence>
<dbReference type="eggNOG" id="COG0524">
    <property type="taxonomic scope" value="Bacteria"/>
</dbReference>
<feature type="binding site" evidence="9">
    <location>
        <position position="291"/>
    </location>
    <ligand>
        <name>K(+)</name>
        <dbReference type="ChEBI" id="CHEBI:29103"/>
    </ligand>
</feature>
<keyword evidence="8 9" id="KW-0119">Carbohydrate metabolism</keyword>
<feature type="binding site" evidence="9">
    <location>
        <begin position="12"/>
        <end position="14"/>
    </location>
    <ligand>
        <name>substrate</name>
    </ligand>
</feature>
<dbReference type="AlphaFoldDB" id="A0A086PEV2"/>
<comment type="similarity">
    <text evidence="9">Belongs to the carbohydrate kinase PfkB family. Ribokinase subfamily.</text>
</comment>
<keyword evidence="9" id="KW-0963">Cytoplasm</keyword>
<dbReference type="InterPro" id="IPR029056">
    <property type="entry name" value="Ribokinase-like"/>
</dbReference>
<proteinExistence type="inferred from homology"/>
<comment type="pathway">
    <text evidence="9">Carbohydrate metabolism; D-ribose degradation; D-ribose 5-phosphate from beta-D-ribopyranose: step 2/2.</text>
</comment>
<evidence type="ECO:0000256" key="6">
    <source>
        <dbReference type="ARBA" id="ARBA00022842"/>
    </source>
</evidence>
<comment type="cofactor">
    <cofactor evidence="9">
        <name>Mg(2+)</name>
        <dbReference type="ChEBI" id="CHEBI:18420"/>
    </cofactor>
    <text evidence="9">Requires a divalent cation, most likely magnesium in vivo, as an electrophilic catalyst to aid phosphoryl group transfer. It is the chelate of the metal and the nucleotide that is the actual substrate.</text>
</comment>
<feature type="binding site" evidence="9">
    <location>
        <begin position="251"/>
        <end position="252"/>
    </location>
    <ligand>
        <name>ATP</name>
        <dbReference type="ChEBI" id="CHEBI:30616"/>
    </ligand>
</feature>
<feature type="binding site" evidence="9">
    <location>
        <position position="137"/>
    </location>
    <ligand>
        <name>substrate</name>
    </ligand>
</feature>
<evidence type="ECO:0000313" key="12">
    <source>
        <dbReference type="Proteomes" id="UP000024284"/>
    </source>
</evidence>
<feature type="binding site" evidence="9">
    <location>
        <position position="246"/>
    </location>
    <ligand>
        <name>K(+)</name>
        <dbReference type="ChEBI" id="CHEBI:29103"/>
    </ligand>
</feature>
<dbReference type="EC" id="2.7.1.15" evidence="9"/>
<comment type="function">
    <text evidence="9">Catalyzes the phosphorylation of ribose at O-5 in a reaction requiring ATP and magnesium. The resulting D-ribose-5-phosphate can then be used either for sythesis of nucleotides, histidine, and tryptophan, or as a component of the pentose phosphate pathway.</text>
</comment>
<feature type="binding site" evidence="9">
    <location>
        <position position="248"/>
    </location>
    <ligand>
        <name>K(+)</name>
        <dbReference type="ChEBI" id="CHEBI:29103"/>
    </ligand>
</feature>
<dbReference type="InterPro" id="IPR002139">
    <property type="entry name" value="Ribo/fructo_kinase"/>
</dbReference>
<keyword evidence="12" id="KW-1185">Reference proteome</keyword>
<keyword evidence="5 9" id="KW-0067">ATP-binding</keyword>
<evidence type="ECO:0000313" key="11">
    <source>
        <dbReference type="EMBL" id="KFG91920.1"/>
    </source>
</evidence>
<organism evidence="11 12">
    <name type="scientific">Sphingobium herbicidovorans (strain ATCC 700291 / DSM 11019 / CCUG 56400 / KCTC 2939 / LMG 18315 / NBRC 16415 / MH)</name>
    <name type="common">Sphingomonas herbicidovorans</name>
    <dbReference type="NCBI Taxonomy" id="1219045"/>
    <lineage>
        <taxon>Bacteria</taxon>
        <taxon>Pseudomonadati</taxon>
        <taxon>Pseudomonadota</taxon>
        <taxon>Alphaproteobacteria</taxon>
        <taxon>Sphingomonadales</taxon>
        <taxon>Sphingomonadaceae</taxon>
        <taxon>Sphingobium</taxon>
    </lineage>
</organism>
<dbReference type="PRINTS" id="PR00990">
    <property type="entry name" value="RIBOKINASE"/>
</dbReference>
<dbReference type="OrthoDB" id="9775849at2"/>
<dbReference type="GO" id="GO:0019303">
    <property type="term" value="P:D-ribose catabolic process"/>
    <property type="evidence" value="ECO:0007669"/>
    <property type="project" value="UniProtKB-UniRule"/>
</dbReference>
<dbReference type="InterPro" id="IPR011877">
    <property type="entry name" value="Ribokinase"/>
</dbReference>
<dbReference type="CDD" id="cd01174">
    <property type="entry name" value="ribokinase"/>
    <property type="match status" value="1"/>
</dbReference>
<evidence type="ECO:0000256" key="3">
    <source>
        <dbReference type="ARBA" id="ARBA00022741"/>
    </source>
</evidence>
<feature type="active site" description="Proton acceptor" evidence="9">
    <location>
        <position position="252"/>
    </location>
</feature>
<dbReference type="GO" id="GO:0005829">
    <property type="term" value="C:cytosol"/>
    <property type="evidence" value="ECO:0007669"/>
    <property type="project" value="TreeGrafter"/>
</dbReference>
<dbReference type="PANTHER" id="PTHR10584:SF166">
    <property type="entry name" value="RIBOKINASE"/>
    <property type="match status" value="1"/>
</dbReference>
<dbReference type="Pfam" id="PF00294">
    <property type="entry name" value="PfkB"/>
    <property type="match status" value="1"/>
</dbReference>
<dbReference type="PANTHER" id="PTHR10584">
    <property type="entry name" value="SUGAR KINASE"/>
    <property type="match status" value="1"/>
</dbReference>
<comment type="caution">
    <text evidence="9">Lacks conserved residue(s) required for the propagation of feature annotation.</text>
</comment>
<protein>
    <recommendedName>
        <fullName evidence="9">Ribokinase</fullName>
        <shortName evidence="9">RK</shortName>
        <ecNumber evidence="9">2.7.1.15</ecNumber>
    </recommendedName>
</protein>
<comment type="activity regulation">
    <text evidence="9">Activated by a monovalent cation that binds near, but not in, the active site. The most likely occupant of the site in vivo is potassium. Ion binding induces a conformational change that may alter substrate affinity.</text>
</comment>
<dbReference type="GO" id="GO:0004747">
    <property type="term" value="F:ribokinase activity"/>
    <property type="evidence" value="ECO:0007669"/>
    <property type="project" value="UniProtKB-UniRule"/>
</dbReference>
<feature type="binding site" evidence="9">
    <location>
        <position position="252"/>
    </location>
    <ligand>
        <name>substrate</name>
    </ligand>
</feature>
<dbReference type="STRING" id="76947.GCA_002080435_00849"/>
<feature type="domain" description="Carbohydrate kinase PfkB" evidence="10">
    <location>
        <begin position="4"/>
        <end position="294"/>
    </location>
</feature>
<comment type="caution">
    <text evidence="11">The sequence shown here is derived from an EMBL/GenBank/DDBJ whole genome shotgun (WGS) entry which is preliminary data.</text>
</comment>
<feature type="binding site" evidence="9">
    <location>
        <position position="181"/>
    </location>
    <ligand>
        <name>ATP</name>
        <dbReference type="ChEBI" id="CHEBI:30616"/>
    </ligand>
</feature>
<keyword evidence="7 9" id="KW-0630">Potassium</keyword>
<dbReference type="HAMAP" id="MF_01987">
    <property type="entry name" value="Ribokinase"/>
    <property type="match status" value="1"/>
</dbReference>
<feature type="binding site" evidence="9">
    <location>
        <position position="285"/>
    </location>
    <ligand>
        <name>K(+)</name>
        <dbReference type="ChEBI" id="CHEBI:29103"/>
    </ligand>
</feature>
<keyword evidence="4 9" id="KW-0418">Kinase</keyword>
<comment type="subunit">
    <text evidence="9">Homodimer.</text>
</comment>
<dbReference type="GO" id="GO:0005524">
    <property type="term" value="F:ATP binding"/>
    <property type="evidence" value="ECO:0007669"/>
    <property type="project" value="UniProtKB-UniRule"/>
</dbReference>